<feature type="transmembrane region" description="Helical" evidence="1">
    <location>
        <begin position="131"/>
        <end position="154"/>
    </location>
</feature>
<keyword evidence="1" id="KW-0812">Transmembrane</keyword>
<evidence type="ECO:0000313" key="3">
    <source>
        <dbReference type="Proteomes" id="UP001489004"/>
    </source>
</evidence>
<name>A0AAW1PWX6_9CHLO</name>
<evidence type="ECO:0000256" key="1">
    <source>
        <dbReference type="SAM" id="Phobius"/>
    </source>
</evidence>
<accession>A0AAW1PWX6</accession>
<dbReference type="GO" id="GO:0016020">
    <property type="term" value="C:membrane"/>
    <property type="evidence" value="ECO:0007669"/>
    <property type="project" value="TreeGrafter"/>
</dbReference>
<dbReference type="Proteomes" id="UP001489004">
    <property type="component" value="Unassembled WGS sequence"/>
</dbReference>
<feature type="transmembrane region" description="Helical" evidence="1">
    <location>
        <begin position="6"/>
        <end position="27"/>
    </location>
</feature>
<keyword evidence="1" id="KW-0472">Membrane</keyword>
<reference evidence="2 3" key="1">
    <citation type="journal article" date="2024" name="Nat. Commun.">
        <title>Phylogenomics reveals the evolutionary origins of lichenization in chlorophyte algae.</title>
        <authorList>
            <person name="Puginier C."/>
            <person name="Libourel C."/>
            <person name="Otte J."/>
            <person name="Skaloud P."/>
            <person name="Haon M."/>
            <person name="Grisel S."/>
            <person name="Petersen M."/>
            <person name="Berrin J.G."/>
            <person name="Delaux P.M."/>
            <person name="Dal Grande F."/>
            <person name="Keller J."/>
        </authorList>
    </citation>
    <scope>NUCLEOTIDE SEQUENCE [LARGE SCALE GENOMIC DNA]</scope>
    <source>
        <strain evidence="2 3">SAG 2043</strain>
    </source>
</reference>
<feature type="transmembrane region" description="Helical" evidence="1">
    <location>
        <begin position="59"/>
        <end position="78"/>
    </location>
</feature>
<protein>
    <submittedName>
        <fullName evidence="2">Uncharacterized protein</fullName>
    </submittedName>
</protein>
<organism evidence="2 3">
    <name type="scientific">[Myrmecia] bisecta</name>
    <dbReference type="NCBI Taxonomy" id="41462"/>
    <lineage>
        <taxon>Eukaryota</taxon>
        <taxon>Viridiplantae</taxon>
        <taxon>Chlorophyta</taxon>
        <taxon>core chlorophytes</taxon>
        <taxon>Trebouxiophyceae</taxon>
        <taxon>Trebouxiales</taxon>
        <taxon>Trebouxiaceae</taxon>
        <taxon>Myrmecia</taxon>
    </lineage>
</organism>
<comment type="caution">
    <text evidence="2">The sequence shown here is derived from an EMBL/GenBank/DDBJ whole genome shotgun (WGS) entry which is preliminary data.</text>
</comment>
<proteinExistence type="predicted"/>
<evidence type="ECO:0000313" key="2">
    <source>
        <dbReference type="EMBL" id="KAK9812674.1"/>
    </source>
</evidence>
<gene>
    <name evidence="2" type="ORF">WJX72_001650</name>
</gene>
<feature type="transmembrane region" description="Helical" evidence="1">
    <location>
        <begin position="198"/>
        <end position="221"/>
    </location>
</feature>
<dbReference type="PANTHER" id="PTHR12242:SF22">
    <property type="entry name" value="OS02G0130600 PROTEIN"/>
    <property type="match status" value="1"/>
</dbReference>
<dbReference type="PANTHER" id="PTHR12242">
    <property type="entry name" value="OS02G0130600 PROTEIN-RELATED"/>
    <property type="match status" value="1"/>
</dbReference>
<keyword evidence="1" id="KW-1133">Transmembrane helix</keyword>
<feature type="transmembrane region" description="Helical" evidence="1">
    <location>
        <begin position="90"/>
        <end position="111"/>
    </location>
</feature>
<feature type="transmembrane region" description="Helical" evidence="1">
    <location>
        <begin position="241"/>
        <end position="261"/>
    </location>
</feature>
<sequence>MAAALPRVPLPVLAVQAAGFLQSVYLLKKKPWSKDPRGAWALRGVDVTRANIGSPQLLLAYRATALLFIVALGAYQVHDRGFKVFAFYTVWSWWLLAAFFALASAASYLALRKKRPNVNRLVSRLEHAVVVFFHMNLTTVLIVDILTWTVLWPMLRANPDPKTVQAFRFLLFNFISYSQHGINALLMLGELLLNNIPVVPYMLGYVGLWSSVYGGWALYHYMATGRWLYPFLDAMQSWSPFAYLGLFLTHWLFFGMVILLYKLKLVSWTQLKAASKQA</sequence>
<feature type="transmembrane region" description="Helical" evidence="1">
    <location>
        <begin position="166"/>
        <end position="186"/>
    </location>
</feature>
<keyword evidence="3" id="KW-1185">Reference proteome</keyword>
<dbReference type="AlphaFoldDB" id="A0AAW1PWX6"/>
<dbReference type="EMBL" id="JALJOR010000008">
    <property type="protein sequence ID" value="KAK9812674.1"/>
    <property type="molecule type" value="Genomic_DNA"/>
</dbReference>